<dbReference type="PANTHER" id="PTHR13375:SF3">
    <property type="entry name" value="THO COMPLEX SUBUNIT 5 HOMOLOG"/>
    <property type="match status" value="1"/>
</dbReference>
<dbReference type="AlphaFoldDB" id="A0A4V4IX10"/>
<comment type="subcellular location">
    <subcellularLocation>
        <location evidence="1">Nucleus</location>
    </subcellularLocation>
</comment>
<reference evidence="5 6" key="1">
    <citation type="submission" date="2018-10" db="EMBL/GenBank/DDBJ databases">
        <title>Fifty Aureobasidium pullulans genomes reveal a recombining polyextremotolerant generalist.</title>
        <authorList>
            <person name="Gostincar C."/>
            <person name="Turk M."/>
            <person name="Zajc J."/>
            <person name="Gunde-Cimerman N."/>
        </authorList>
    </citation>
    <scope>NUCLEOTIDE SEQUENCE [LARGE SCALE GENOMIC DNA]</scope>
    <source>
        <strain evidence="5 6">EXF-10507</strain>
    </source>
</reference>
<sequence length="294" mass="33297">MSKLTQLGNSLIVSSYDFQALYQEIACWIRHSRKQGLGLRRIRKLRTNSPRSQITFYNPQHAHKSSTMTDQSPMDAGAFVTDAFLQSVLQAAAEARQQCLQMLDFIDQNRAAQPSPEAEMQLSRQQKILHTNLAKLRGLNRRAVLDTRNTKQQTQEAKSEIDSLHLHLQNLYYEQRHLIGDIAACQGYNHKYQSLPLISVDEILATNPELAGADEHDLMVARINHEHAERQALEEQRQGLLKKKQSLIAENNKKKDHLAALDKEVEKFLGSATAVQQKFEQHDQQNKAAAAASA</sequence>
<dbReference type="EMBL" id="QZAR01000014">
    <property type="protein sequence ID" value="THW95047.1"/>
    <property type="molecule type" value="Genomic_DNA"/>
</dbReference>
<keyword evidence="4" id="KW-0175">Coiled coil</keyword>
<dbReference type="GO" id="GO:0006406">
    <property type="term" value="P:mRNA export from nucleus"/>
    <property type="evidence" value="ECO:0007669"/>
    <property type="project" value="TreeGrafter"/>
</dbReference>
<evidence type="ECO:0000256" key="3">
    <source>
        <dbReference type="ARBA" id="ARBA00023242"/>
    </source>
</evidence>
<evidence type="ECO:0000313" key="6">
    <source>
        <dbReference type="Proteomes" id="UP000304928"/>
    </source>
</evidence>
<comment type="caution">
    <text evidence="5">The sequence shown here is derived from an EMBL/GenBank/DDBJ whole genome shotgun (WGS) entry which is preliminary data.</text>
</comment>
<dbReference type="Proteomes" id="UP000304928">
    <property type="component" value="Unassembled WGS sequence"/>
</dbReference>
<dbReference type="InterPro" id="IPR019163">
    <property type="entry name" value="THO_Thoc5"/>
</dbReference>
<comment type="similarity">
    <text evidence="2">Belongs to the THOC5 family.</text>
</comment>
<dbReference type="Pfam" id="PF09766">
    <property type="entry name" value="FmiP_Thoc5"/>
    <property type="match status" value="1"/>
</dbReference>
<evidence type="ECO:0000256" key="1">
    <source>
        <dbReference type="ARBA" id="ARBA00004123"/>
    </source>
</evidence>
<dbReference type="GO" id="GO:0000445">
    <property type="term" value="C:THO complex part of transcription export complex"/>
    <property type="evidence" value="ECO:0007669"/>
    <property type="project" value="TreeGrafter"/>
</dbReference>
<keyword evidence="3" id="KW-0539">Nucleus</keyword>
<organism evidence="5 6">
    <name type="scientific">Aureobasidium pullulans</name>
    <name type="common">Black yeast</name>
    <name type="synonym">Pullularia pullulans</name>
    <dbReference type="NCBI Taxonomy" id="5580"/>
    <lineage>
        <taxon>Eukaryota</taxon>
        <taxon>Fungi</taxon>
        <taxon>Dikarya</taxon>
        <taxon>Ascomycota</taxon>
        <taxon>Pezizomycotina</taxon>
        <taxon>Dothideomycetes</taxon>
        <taxon>Dothideomycetidae</taxon>
        <taxon>Dothideales</taxon>
        <taxon>Saccotheciaceae</taxon>
        <taxon>Aureobasidium</taxon>
    </lineage>
</organism>
<gene>
    <name evidence="5" type="ORF">D6D15_01649</name>
</gene>
<protein>
    <submittedName>
        <fullName evidence="5">Uncharacterized protein</fullName>
    </submittedName>
</protein>
<feature type="coiled-coil region" evidence="4">
    <location>
        <begin position="223"/>
        <end position="264"/>
    </location>
</feature>
<proteinExistence type="inferred from homology"/>
<dbReference type="PANTHER" id="PTHR13375">
    <property type="entry name" value="FMS INTERACTING PROTEIN"/>
    <property type="match status" value="1"/>
</dbReference>
<evidence type="ECO:0000313" key="5">
    <source>
        <dbReference type="EMBL" id="THW95047.1"/>
    </source>
</evidence>
<evidence type="ECO:0000256" key="2">
    <source>
        <dbReference type="ARBA" id="ARBA00008044"/>
    </source>
</evidence>
<accession>A0A4V4IX10</accession>
<evidence type="ECO:0000256" key="4">
    <source>
        <dbReference type="SAM" id="Coils"/>
    </source>
</evidence>
<dbReference type="GO" id="GO:0003729">
    <property type="term" value="F:mRNA binding"/>
    <property type="evidence" value="ECO:0007669"/>
    <property type="project" value="TreeGrafter"/>
</dbReference>
<name>A0A4V4IX10_AURPU</name>